<feature type="region of interest" description="Disordered" evidence="1">
    <location>
        <begin position="16"/>
        <end position="46"/>
    </location>
</feature>
<dbReference type="RefSeq" id="WP_208465815.1">
    <property type="nucleotide sequence ID" value="NZ_JAGFNS010000002.1"/>
</dbReference>
<evidence type="ECO:0000313" key="3">
    <source>
        <dbReference type="Proteomes" id="UP000679690"/>
    </source>
</evidence>
<reference evidence="2 3" key="1">
    <citation type="submission" date="2021-03" db="EMBL/GenBank/DDBJ databases">
        <title>Actinoplanes flavus sp. nov., a novel actinomycete isolated from Coconut Palm rhizosphere soil.</title>
        <authorList>
            <person name="Luo X."/>
        </authorList>
    </citation>
    <scope>NUCLEOTIDE SEQUENCE [LARGE SCALE GENOMIC DNA]</scope>
    <source>
        <strain evidence="2 3">NEAU-H7</strain>
    </source>
</reference>
<gene>
    <name evidence="2" type="ORF">J5X75_03570</name>
</gene>
<comment type="caution">
    <text evidence="2">The sequence shown here is derived from an EMBL/GenBank/DDBJ whole genome shotgun (WGS) entry which is preliminary data.</text>
</comment>
<keyword evidence="3" id="KW-1185">Reference proteome</keyword>
<evidence type="ECO:0000313" key="2">
    <source>
        <dbReference type="EMBL" id="MBO3736596.1"/>
    </source>
</evidence>
<dbReference type="Proteomes" id="UP000679690">
    <property type="component" value="Unassembled WGS sequence"/>
</dbReference>
<protein>
    <submittedName>
        <fullName evidence="2">Uncharacterized protein</fullName>
    </submittedName>
</protein>
<dbReference type="EMBL" id="JAGFNS010000002">
    <property type="protein sequence ID" value="MBO3736596.1"/>
    <property type="molecule type" value="Genomic_DNA"/>
</dbReference>
<name>A0ABS3UCU6_9ACTN</name>
<organism evidence="2 3">
    <name type="scientific">Actinoplanes flavus</name>
    <dbReference type="NCBI Taxonomy" id="2820290"/>
    <lineage>
        <taxon>Bacteria</taxon>
        <taxon>Bacillati</taxon>
        <taxon>Actinomycetota</taxon>
        <taxon>Actinomycetes</taxon>
        <taxon>Micromonosporales</taxon>
        <taxon>Micromonosporaceae</taxon>
        <taxon>Actinoplanes</taxon>
    </lineage>
</organism>
<feature type="compositionally biased region" description="Polar residues" evidence="1">
    <location>
        <begin position="33"/>
        <end position="46"/>
    </location>
</feature>
<proteinExistence type="predicted"/>
<sequence length="46" mass="5234">MTTLHNTAIDWHRINAQPTSPRANRHANRRSNDLIQAVTSINPNTQ</sequence>
<accession>A0ABS3UCU6</accession>
<evidence type="ECO:0000256" key="1">
    <source>
        <dbReference type="SAM" id="MobiDB-lite"/>
    </source>
</evidence>